<protein>
    <submittedName>
        <fullName evidence="1">Hydroxylase</fullName>
    </submittedName>
</protein>
<dbReference type="Gene3D" id="3.10.180.10">
    <property type="entry name" value="2,3-Dihydroxybiphenyl 1,2-Dioxygenase, domain 1"/>
    <property type="match status" value="1"/>
</dbReference>
<name>A0A1C0TV49_9GAMM</name>
<dbReference type="OrthoDB" id="9793039at2"/>
<sequence>MKIQYLEIVTLEVDTVCNTYSDIYDIEFSEIDLNLGNARIAHLSNGGLIGIRAPLRQSETPTVRHYTLVKDINEAVSKSEQAGAIVALPPMELSGYGTCAIVIQSGIEIGFWQVCS</sequence>
<dbReference type="InterPro" id="IPR029068">
    <property type="entry name" value="Glyas_Bleomycin-R_OHBP_Dase"/>
</dbReference>
<dbReference type="EMBL" id="MAUJ01000001">
    <property type="protein sequence ID" value="OCQ23197.1"/>
    <property type="molecule type" value="Genomic_DNA"/>
</dbReference>
<proteinExistence type="predicted"/>
<dbReference type="Proteomes" id="UP000093366">
    <property type="component" value="Unassembled WGS sequence"/>
</dbReference>
<accession>A0A1C0TV49</accession>
<dbReference type="AlphaFoldDB" id="A0A1C0TV49"/>
<reference evidence="2" key="1">
    <citation type="submission" date="2016-07" db="EMBL/GenBank/DDBJ databases">
        <authorList>
            <person name="Florea S."/>
            <person name="Webb J.S."/>
            <person name="Jaromczyk J."/>
            <person name="Schardl C.L."/>
        </authorList>
    </citation>
    <scope>NUCLEOTIDE SEQUENCE [LARGE SCALE GENOMIC DNA]</scope>
    <source>
        <strain evidence="2">IPB1</strain>
    </source>
</reference>
<organism evidence="1 2">
    <name type="scientific">Pseudoalteromonas luteoviolacea</name>
    <dbReference type="NCBI Taxonomy" id="43657"/>
    <lineage>
        <taxon>Bacteria</taxon>
        <taxon>Pseudomonadati</taxon>
        <taxon>Pseudomonadota</taxon>
        <taxon>Gammaproteobacteria</taxon>
        <taxon>Alteromonadales</taxon>
        <taxon>Pseudoalteromonadaceae</taxon>
        <taxon>Pseudoalteromonas</taxon>
    </lineage>
</organism>
<dbReference type="RefSeq" id="WP_065789182.1">
    <property type="nucleotide sequence ID" value="NZ_MAUJ01000001.1"/>
</dbReference>
<evidence type="ECO:0000313" key="1">
    <source>
        <dbReference type="EMBL" id="OCQ23197.1"/>
    </source>
</evidence>
<gene>
    <name evidence="1" type="ORF">A7985_04420</name>
</gene>
<comment type="caution">
    <text evidence="1">The sequence shown here is derived from an EMBL/GenBank/DDBJ whole genome shotgun (WGS) entry which is preliminary data.</text>
</comment>
<evidence type="ECO:0000313" key="2">
    <source>
        <dbReference type="Proteomes" id="UP000093366"/>
    </source>
</evidence>